<feature type="binding site" evidence="17">
    <location>
        <position position="706"/>
    </location>
    <ligand>
        <name>ATP</name>
        <dbReference type="ChEBI" id="CHEBI:30616"/>
    </ligand>
</feature>
<dbReference type="InterPro" id="IPR000742">
    <property type="entry name" value="EGF"/>
</dbReference>
<feature type="binding site" evidence="17">
    <location>
        <begin position="567"/>
        <end position="574"/>
    </location>
    <ligand>
        <name>ATP</name>
        <dbReference type="ChEBI" id="CHEBI:30616"/>
    </ligand>
</feature>
<dbReference type="InterPro" id="IPR003609">
    <property type="entry name" value="Pan_app"/>
</dbReference>
<keyword evidence="9" id="KW-1133">Transmembrane helix</keyword>
<dbReference type="CDD" id="cd00192">
    <property type="entry name" value="PTKc"/>
    <property type="match status" value="1"/>
</dbReference>
<dbReference type="SUPFAM" id="SSF57184">
    <property type="entry name" value="Growth factor receptor domain"/>
    <property type="match status" value="1"/>
</dbReference>
<feature type="domain" description="Protein kinase" evidence="21">
    <location>
        <begin position="560"/>
        <end position="762"/>
    </location>
</feature>
<gene>
    <name evidence="24" type="ORF">BRAFLDRAFT_68888</name>
</gene>
<dbReference type="InterPro" id="IPR020635">
    <property type="entry name" value="Tyr_kinase_cat_dom"/>
</dbReference>
<comment type="catalytic activity">
    <reaction evidence="15">
        <text>L-tyrosyl-[protein] + ATP = O-phospho-L-tyrosyl-[protein] + ADP + H(+)</text>
        <dbReference type="Rhea" id="RHEA:10596"/>
        <dbReference type="Rhea" id="RHEA-COMP:10136"/>
        <dbReference type="Rhea" id="RHEA-COMP:20101"/>
        <dbReference type="ChEBI" id="CHEBI:15378"/>
        <dbReference type="ChEBI" id="CHEBI:30616"/>
        <dbReference type="ChEBI" id="CHEBI:46858"/>
        <dbReference type="ChEBI" id="CHEBI:61978"/>
        <dbReference type="ChEBI" id="CHEBI:456216"/>
        <dbReference type="EC" id="2.7.10.1"/>
    </reaction>
</comment>
<evidence type="ECO:0000259" key="21">
    <source>
        <dbReference type="PROSITE" id="PS50011"/>
    </source>
</evidence>
<keyword evidence="6" id="KW-0732">Signal</keyword>
<dbReference type="SMART" id="SM00181">
    <property type="entry name" value="EGF"/>
    <property type="match status" value="5"/>
</dbReference>
<dbReference type="SUPFAM" id="SSF56112">
    <property type="entry name" value="Protein kinase-like (PK-like)"/>
    <property type="match status" value="1"/>
</dbReference>
<evidence type="ECO:0000256" key="1">
    <source>
        <dbReference type="ARBA" id="ARBA00004479"/>
    </source>
</evidence>
<evidence type="ECO:0000256" key="16">
    <source>
        <dbReference type="PIRSR" id="PIRSR000615-1"/>
    </source>
</evidence>
<dbReference type="FunFam" id="2.170.300.10:FF:000003">
    <property type="entry name" value="tyrosine-protein kinase receptor Tie-1 isoform X1"/>
    <property type="match status" value="1"/>
</dbReference>
<dbReference type="InterPro" id="IPR001245">
    <property type="entry name" value="Ser-Thr/Tyr_kinase_cat_dom"/>
</dbReference>
<dbReference type="Gene3D" id="2.170.300.10">
    <property type="entry name" value="Tie2 ligand-binding domain superfamily"/>
    <property type="match status" value="1"/>
</dbReference>
<dbReference type="PRINTS" id="PR00109">
    <property type="entry name" value="TYRKINASE"/>
</dbReference>
<dbReference type="InterPro" id="IPR013783">
    <property type="entry name" value="Ig-like_fold"/>
</dbReference>
<dbReference type="InterPro" id="IPR000152">
    <property type="entry name" value="EGF-type_Asp/Asn_hydroxyl_site"/>
</dbReference>
<evidence type="ECO:0000256" key="8">
    <source>
        <dbReference type="ARBA" id="ARBA00022840"/>
    </source>
</evidence>
<dbReference type="PROSITE" id="PS00022">
    <property type="entry name" value="EGF_1"/>
    <property type="match status" value="1"/>
</dbReference>
<dbReference type="PROSITE" id="PS01187">
    <property type="entry name" value="EGF_CA"/>
    <property type="match status" value="2"/>
</dbReference>
<dbReference type="Gene3D" id="3.30.200.20">
    <property type="entry name" value="Phosphorylase Kinase, domain 1"/>
    <property type="match status" value="1"/>
</dbReference>
<dbReference type="FunFam" id="3.50.4.10:FF:000023">
    <property type="entry name" value="Uncharacterized protein"/>
    <property type="match status" value="2"/>
</dbReference>
<comment type="subcellular location">
    <subcellularLocation>
        <location evidence="1">Membrane</location>
        <topology evidence="1">Single-pass type I membrane protein</topology>
    </subcellularLocation>
</comment>
<evidence type="ECO:0000256" key="5">
    <source>
        <dbReference type="ARBA" id="ARBA00022692"/>
    </source>
</evidence>
<accession>C3ZFT9</accession>
<dbReference type="PROSITE" id="PS01186">
    <property type="entry name" value="EGF_2"/>
    <property type="match status" value="3"/>
</dbReference>
<dbReference type="SUPFAM" id="SSF57414">
    <property type="entry name" value="Hairpin loop containing domain-like"/>
    <property type="match status" value="2"/>
</dbReference>
<evidence type="ECO:0000313" key="24">
    <source>
        <dbReference type="EMBL" id="EEN48577.1"/>
    </source>
</evidence>
<dbReference type="Pfam" id="PF07645">
    <property type="entry name" value="EGF_CA"/>
    <property type="match status" value="1"/>
</dbReference>
<dbReference type="SUPFAM" id="SSF57196">
    <property type="entry name" value="EGF/Laminin"/>
    <property type="match status" value="1"/>
</dbReference>
<dbReference type="SMART" id="SM00219">
    <property type="entry name" value="TyrKc"/>
    <property type="match status" value="1"/>
</dbReference>
<evidence type="ECO:0000259" key="22">
    <source>
        <dbReference type="PROSITE" id="PS50026"/>
    </source>
</evidence>
<dbReference type="FunFam" id="2.10.25.10:FF:000038">
    <property type="entry name" value="Fibrillin 2"/>
    <property type="match status" value="2"/>
</dbReference>
<keyword evidence="7" id="KW-0677">Repeat</keyword>
<name>C3ZFT9_BRAFL</name>
<feature type="domain" description="EGF-like" evidence="22">
    <location>
        <begin position="413"/>
        <end position="453"/>
    </location>
</feature>
<evidence type="ECO:0000256" key="7">
    <source>
        <dbReference type="ARBA" id="ARBA00022737"/>
    </source>
</evidence>
<dbReference type="EC" id="2.7.10.1" evidence="2"/>
<dbReference type="AlphaFoldDB" id="C3ZFT9"/>
<dbReference type="SUPFAM" id="SSF48726">
    <property type="entry name" value="Immunoglobulin"/>
    <property type="match status" value="1"/>
</dbReference>
<dbReference type="Gene3D" id="3.50.4.10">
    <property type="entry name" value="Hepatocyte Growth Factor"/>
    <property type="match status" value="2"/>
</dbReference>
<evidence type="ECO:0000256" key="2">
    <source>
        <dbReference type="ARBA" id="ARBA00011902"/>
    </source>
</evidence>
<dbReference type="PROSITE" id="PS50948">
    <property type="entry name" value="PAN"/>
    <property type="match status" value="2"/>
</dbReference>
<dbReference type="CDD" id="cd01099">
    <property type="entry name" value="PAN_AP_HGF"/>
    <property type="match status" value="1"/>
</dbReference>
<dbReference type="InterPro" id="IPR008266">
    <property type="entry name" value="Tyr_kinase_AS"/>
</dbReference>
<dbReference type="InterPro" id="IPR050122">
    <property type="entry name" value="RTK"/>
</dbReference>
<dbReference type="GO" id="GO:0005524">
    <property type="term" value="F:ATP binding"/>
    <property type="evidence" value="ECO:0007669"/>
    <property type="project" value="UniProtKB-UniRule"/>
</dbReference>
<dbReference type="EMBL" id="GG666615">
    <property type="protein sequence ID" value="EEN48577.1"/>
    <property type="molecule type" value="Genomic_DNA"/>
</dbReference>
<keyword evidence="5" id="KW-0812">Transmembrane</keyword>
<keyword evidence="11" id="KW-0418">Kinase</keyword>
<dbReference type="eggNOG" id="KOG1217">
    <property type="taxonomic scope" value="Eukaryota"/>
</dbReference>
<feature type="binding site" evidence="17 20">
    <location>
        <position position="591"/>
    </location>
    <ligand>
        <name>ATP</name>
        <dbReference type="ChEBI" id="CHEBI:30616"/>
    </ligand>
</feature>
<keyword evidence="17 20" id="KW-0547">Nucleotide-binding</keyword>
<proteinExistence type="predicted"/>
<evidence type="ECO:0000256" key="9">
    <source>
        <dbReference type="ARBA" id="ARBA00022989"/>
    </source>
</evidence>
<protein>
    <recommendedName>
        <fullName evidence="2">receptor protein-tyrosine kinase</fullName>
        <ecNumber evidence="2">2.7.10.1</ecNumber>
    </recommendedName>
</protein>
<feature type="binding site" evidence="18">
    <location>
        <position position="720"/>
    </location>
    <ligand>
        <name>Mg(2+)</name>
        <dbReference type="ChEBI" id="CHEBI:18420"/>
    </ligand>
</feature>
<evidence type="ECO:0000256" key="14">
    <source>
        <dbReference type="ARBA" id="ARBA00023180"/>
    </source>
</evidence>
<dbReference type="PANTHER" id="PTHR24416">
    <property type="entry name" value="TYROSINE-PROTEIN KINASE RECEPTOR"/>
    <property type="match status" value="1"/>
</dbReference>
<dbReference type="FunFam" id="2.10.25.10:FF:000945">
    <property type="entry name" value="Signal peptide, CUB domain, EGF-like 2"/>
    <property type="match status" value="1"/>
</dbReference>
<dbReference type="InterPro" id="IPR049883">
    <property type="entry name" value="NOTCH1_EGF-like"/>
</dbReference>
<keyword evidence="8 17" id="KW-0067">ATP-binding</keyword>
<dbReference type="Pfam" id="PF07714">
    <property type="entry name" value="PK_Tyr_Ser-Thr"/>
    <property type="match status" value="1"/>
</dbReference>
<dbReference type="SMART" id="SM00473">
    <property type="entry name" value="PAN_AP"/>
    <property type="match status" value="2"/>
</dbReference>
<dbReference type="Gene3D" id="2.10.25.10">
    <property type="entry name" value="Laminin"/>
    <property type="match status" value="3"/>
</dbReference>
<feature type="domain" description="EGF-like" evidence="22">
    <location>
        <begin position="208"/>
        <end position="249"/>
    </location>
</feature>
<dbReference type="GO" id="GO:0004714">
    <property type="term" value="F:transmembrane receptor protein tyrosine kinase activity"/>
    <property type="evidence" value="ECO:0007669"/>
    <property type="project" value="UniProtKB-EC"/>
</dbReference>
<keyword evidence="13" id="KW-0675">Receptor</keyword>
<dbReference type="Gene3D" id="1.10.510.10">
    <property type="entry name" value="Transferase(Phosphotransferase) domain 1"/>
    <property type="match status" value="1"/>
</dbReference>
<evidence type="ECO:0000256" key="4">
    <source>
        <dbReference type="ARBA" id="ARBA00022553"/>
    </source>
</evidence>
<keyword evidence="18" id="KW-0460">Magnesium</keyword>
<keyword evidence="10" id="KW-0472">Membrane</keyword>
<evidence type="ECO:0000256" key="12">
    <source>
        <dbReference type="ARBA" id="ARBA00023157"/>
    </source>
</evidence>
<evidence type="ECO:0000256" key="19">
    <source>
        <dbReference type="PROSITE-ProRule" id="PRU00076"/>
    </source>
</evidence>
<dbReference type="InterPro" id="IPR001881">
    <property type="entry name" value="EGF-like_Ca-bd_dom"/>
</dbReference>
<dbReference type="Pfam" id="PF12947">
    <property type="entry name" value="EGF_3"/>
    <property type="match status" value="2"/>
</dbReference>
<reference evidence="24" key="1">
    <citation type="journal article" date="2008" name="Nature">
        <title>The amphioxus genome and the evolution of the chordate karyotype.</title>
        <authorList>
            <consortium name="US DOE Joint Genome Institute (JGI-PGF)"/>
            <person name="Putnam N.H."/>
            <person name="Butts T."/>
            <person name="Ferrier D.E.K."/>
            <person name="Furlong R.F."/>
            <person name="Hellsten U."/>
            <person name="Kawashima T."/>
            <person name="Robinson-Rechavi M."/>
            <person name="Shoguchi E."/>
            <person name="Terry A."/>
            <person name="Yu J.-K."/>
            <person name="Benito-Gutierrez E.L."/>
            <person name="Dubchak I."/>
            <person name="Garcia-Fernandez J."/>
            <person name="Gibson-Brown J.J."/>
            <person name="Grigoriev I.V."/>
            <person name="Horton A.C."/>
            <person name="de Jong P.J."/>
            <person name="Jurka J."/>
            <person name="Kapitonov V.V."/>
            <person name="Kohara Y."/>
            <person name="Kuroki Y."/>
            <person name="Lindquist E."/>
            <person name="Lucas S."/>
            <person name="Osoegawa K."/>
            <person name="Pennacchio L.A."/>
            <person name="Salamov A.A."/>
            <person name="Satou Y."/>
            <person name="Sauka-Spengler T."/>
            <person name="Schmutz J."/>
            <person name="Shin-I T."/>
            <person name="Toyoda A."/>
            <person name="Bronner-Fraser M."/>
            <person name="Fujiyama A."/>
            <person name="Holland L.Z."/>
            <person name="Holland P.W.H."/>
            <person name="Satoh N."/>
            <person name="Rokhsar D.S."/>
        </authorList>
    </citation>
    <scope>NUCLEOTIDE SEQUENCE [LARGE SCALE GENOMIC DNA]</scope>
    <source>
        <strain evidence="24">S238N-H82</strain>
        <tissue evidence="24">Testes</tissue>
    </source>
</reference>
<evidence type="ECO:0000256" key="6">
    <source>
        <dbReference type="ARBA" id="ARBA00022729"/>
    </source>
</evidence>
<evidence type="ECO:0000256" key="18">
    <source>
        <dbReference type="PIRSR" id="PIRSR000615-3"/>
    </source>
</evidence>
<dbReference type="InterPro" id="IPR024731">
    <property type="entry name" value="NELL2-like_EGF"/>
</dbReference>
<keyword evidence="11" id="KW-0829">Tyrosine-protein kinase</keyword>
<feature type="binding site" evidence="18">
    <location>
        <position position="707"/>
    </location>
    <ligand>
        <name>Mg(2+)</name>
        <dbReference type="ChEBI" id="CHEBI:18420"/>
    </ligand>
</feature>
<feature type="domain" description="Apple" evidence="23">
    <location>
        <begin position="332"/>
        <end position="413"/>
    </location>
</feature>
<dbReference type="Gene3D" id="2.60.40.10">
    <property type="entry name" value="Immunoglobulins"/>
    <property type="match status" value="1"/>
</dbReference>
<evidence type="ECO:0000256" key="17">
    <source>
        <dbReference type="PIRSR" id="PIRSR000615-2"/>
    </source>
</evidence>
<evidence type="ECO:0000259" key="23">
    <source>
        <dbReference type="PROSITE" id="PS50948"/>
    </source>
</evidence>
<keyword evidence="3 19" id="KW-0245">EGF-like domain</keyword>
<feature type="domain" description="EGF-like" evidence="22">
    <location>
        <begin position="454"/>
        <end position="494"/>
    </location>
</feature>
<dbReference type="InParanoid" id="C3ZFT9"/>
<keyword evidence="12" id="KW-1015">Disulfide bond</keyword>
<sequence length="762" mass="82333">MARYRIRACRDWLPSQHTYGRRVSVTKSSRTGTLVWRKGGVGGTVLAGQTGLSLTIASVQSSDEGIYECYYQGDTERKQGIMRLIVRHCAADKWGVFCNYDCPVCYNGGFCGNGECVCPPGFQGNNCEYACTGDKFGTNCDKTCYGGDCTGHLLCVMDPYGCSCAPGLMGIECNTECPDGMYGAGCTQTCHCADGADICNKKTGSCSDINECASSSSNDCDQHATCTNTIGSYTCTCDDGYLGTGTVCTETSDLFDIHNGQVLPDHDDVVIPNITPGECALRCLEGTDTVVLGECLSFDYQISTSTCLLSRSTGLSLEGNSDYNYYQRKGGSIFQKYSNKALSGHNEETIRGISPGECAVRCLQGTSVVPEGSCKSFDYDRRGPSCVLSKASKVTHPAALGDNANNDYYHRNDVDECDTDADNCHISATCSNSEGSFHCSCNSGYQGNGTSCTDVDECDTYTEICHINATCFNSAGSFNCSCNAGFQGNGISCTENDVDGTALRNLDDAMMKDLVPMVGPRARLKAVLKELHGSTGQNLQILSESPISTLNFWEVPRSSLKLGRRLGTGQFGEVRLGQVRNRGVRNNVAVKTLKDSASDSDKKDLLGELEILVTVGRHDNIISLVGACTKDDPLSIVVEYAPNGCLRDWLKTNSAEAMSTNSEYENQPAPISDLSMDLLIQFGIDVANGMSHLAAMQCVHRDLAARNILLGENLVAKVSDFGLSRDIYESKEYVKTAKSKLPLRWMAYESLFYNVYTTQSDV</sequence>
<dbReference type="eggNOG" id="KOG0200">
    <property type="taxonomic scope" value="Eukaryota"/>
</dbReference>
<evidence type="ECO:0000256" key="10">
    <source>
        <dbReference type="ARBA" id="ARBA00023136"/>
    </source>
</evidence>
<comment type="caution">
    <text evidence="19">Lacks conserved residue(s) required for the propagation of feature annotation.</text>
</comment>
<feature type="domain" description="Apple" evidence="23">
    <location>
        <begin position="248"/>
        <end position="330"/>
    </location>
</feature>
<dbReference type="PROSITE" id="PS00010">
    <property type="entry name" value="ASX_HYDROXYL"/>
    <property type="match status" value="3"/>
</dbReference>
<dbReference type="PROSITE" id="PS00109">
    <property type="entry name" value="PROTEIN_KINASE_TYR"/>
    <property type="match status" value="1"/>
</dbReference>
<keyword evidence="11" id="KW-0808">Transferase</keyword>
<dbReference type="PANTHER" id="PTHR24416:SF617">
    <property type="entry name" value="RET ONCOGENE, ISOFORM A"/>
    <property type="match status" value="1"/>
</dbReference>
<keyword evidence="14" id="KW-0325">Glycoprotein</keyword>
<dbReference type="GO" id="GO:0005509">
    <property type="term" value="F:calcium ion binding"/>
    <property type="evidence" value="ECO:0007669"/>
    <property type="project" value="InterPro"/>
</dbReference>
<keyword evidence="4" id="KW-0597">Phosphoprotein</keyword>
<dbReference type="InterPro" id="IPR017441">
    <property type="entry name" value="Protein_kinase_ATP_BS"/>
</dbReference>
<dbReference type="InterPro" id="IPR011009">
    <property type="entry name" value="Kinase-like_dom_sf"/>
</dbReference>
<dbReference type="CDD" id="cd00054">
    <property type="entry name" value="EGF_CA"/>
    <property type="match status" value="3"/>
</dbReference>
<evidence type="ECO:0000256" key="20">
    <source>
        <dbReference type="PROSITE-ProRule" id="PRU10141"/>
    </source>
</evidence>
<dbReference type="GO" id="GO:0016020">
    <property type="term" value="C:membrane"/>
    <property type="evidence" value="ECO:0007669"/>
    <property type="project" value="UniProtKB-SubCell"/>
</dbReference>
<evidence type="ECO:0000256" key="15">
    <source>
        <dbReference type="ARBA" id="ARBA00051243"/>
    </source>
</evidence>
<dbReference type="PROSITE" id="PS00107">
    <property type="entry name" value="PROTEIN_KINASE_ATP"/>
    <property type="match status" value="1"/>
</dbReference>
<dbReference type="InterPro" id="IPR009030">
    <property type="entry name" value="Growth_fac_rcpt_cys_sf"/>
</dbReference>
<keyword evidence="18" id="KW-0479">Metal-binding</keyword>
<evidence type="ECO:0000256" key="13">
    <source>
        <dbReference type="ARBA" id="ARBA00023170"/>
    </source>
</evidence>
<dbReference type="InterPro" id="IPR018097">
    <property type="entry name" value="EGF_Ca-bd_CS"/>
</dbReference>
<dbReference type="PROSITE" id="PS50026">
    <property type="entry name" value="EGF_3"/>
    <property type="match status" value="3"/>
</dbReference>
<dbReference type="Pfam" id="PF00024">
    <property type="entry name" value="PAN_1"/>
    <property type="match status" value="2"/>
</dbReference>
<organism>
    <name type="scientific">Branchiostoma floridae</name>
    <name type="common">Florida lancelet</name>
    <name type="synonym">Amphioxus</name>
    <dbReference type="NCBI Taxonomy" id="7739"/>
    <lineage>
        <taxon>Eukaryota</taxon>
        <taxon>Metazoa</taxon>
        <taxon>Chordata</taxon>
        <taxon>Cephalochordata</taxon>
        <taxon>Leptocardii</taxon>
        <taxon>Amphioxiformes</taxon>
        <taxon>Branchiostomatidae</taxon>
        <taxon>Branchiostoma</taxon>
    </lineage>
</organism>
<dbReference type="InterPro" id="IPR036179">
    <property type="entry name" value="Ig-like_dom_sf"/>
</dbReference>
<evidence type="ECO:0000256" key="11">
    <source>
        <dbReference type="ARBA" id="ARBA00023137"/>
    </source>
</evidence>
<evidence type="ECO:0000256" key="3">
    <source>
        <dbReference type="ARBA" id="ARBA00022536"/>
    </source>
</evidence>
<dbReference type="PROSITE" id="PS50011">
    <property type="entry name" value="PROTEIN_KINASE_DOM"/>
    <property type="match status" value="1"/>
</dbReference>
<dbReference type="InterPro" id="IPR000719">
    <property type="entry name" value="Prot_kinase_dom"/>
</dbReference>
<dbReference type="FunFam" id="3.30.200.20:FF:000113">
    <property type="entry name" value="Putative tyrosine-protein kinase receptor Tie-1"/>
    <property type="match status" value="1"/>
</dbReference>
<feature type="active site" description="Proton acceptor" evidence="16">
    <location>
        <position position="702"/>
    </location>
</feature>
<dbReference type="SMART" id="SM00179">
    <property type="entry name" value="EGF_CA"/>
    <property type="match status" value="3"/>
</dbReference>